<dbReference type="InterPro" id="IPR036084">
    <property type="entry name" value="Ser_inhib-like_sf"/>
</dbReference>
<organism evidence="3 4">
    <name type="scientific">Mesorhabditis belari</name>
    <dbReference type="NCBI Taxonomy" id="2138241"/>
    <lineage>
        <taxon>Eukaryota</taxon>
        <taxon>Metazoa</taxon>
        <taxon>Ecdysozoa</taxon>
        <taxon>Nematoda</taxon>
        <taxon>Chromadorea</taxon>
        <taxon>Rhabditida</taxon>
        <taxon>Rhabditina</taxon>
        <taxon>Rhabditomorpha</taxon>
        <taxon>Rhabditoidea</taxon>
        <taxon>Rhabditidae</taxon>
        <taxon>Mesorhabditinae</taxon>
        <taxon>Mesorhabditis</taxon>
    </lineage>
</organism>
<dbReference type="SUPFAM" id="SSF57567">
    <property type="entry name" value="Serine protease inhibitors"/>
    <property type="match status" value="1"/>
</dbReference>
<name>A0AAF3EFY1_9BILA</name>
<proteinExistence type="predicted"/>
<evidence type="ECO:0000256" key="2">
    <source>
        <dbReference type="SAM" id="SignalP"/>
    </source>
</evidence>
<protein>
    <submittedName>
        <fullName evidence="4">TIL domain-containing protein</fullName>
    </submittedName>
</protein>
<dbReference type="Proteomes" id="UP000887575">
    <property type="component" value="Unassembled WGS sequence"/>
</dbReference>
<evidence type="ECO:0000313" key="4">
    <source>
        <dbReference type="WBParaSite" id="MBELARI_LOCUS12900"/>
    </source>
</evidence>
<reference evidence="4" key="1">
    <citation type="submission" date="2024-02" db="UniProtKB">
        <authorList>
            <consortium name="WormBaseParasite"/>
        </authorList>
    </citation>
    <scope>IDENTIFICATION</scope>
</reference>
<sequence>MNHLVWIFVFLANIFCQETTTQFPVEDTTTSALNDGFLESSTGVDQGVVDQNGQNDQDNQGGINPLILQMGQNQEQDCGLNEVLNDCGNLDCEFKCGEEEESCDQTRLECFAPQCQCEMGYRRTAYGRCVLRELCD</sequence>
<dbReference type="AlphaFoldDB" id="A0AAF3EFY1"/>
<evidence type="ECO:0000256" key="1">
    <source>
        <dbReference type="ARBA" id="ARBA00022900"/>
    </source>
</evidence>
<evidence type="ECO:0000313" key="3">
    <source>
        <dbReference type="Proteomes" id="UP000887575"/>
    </source>
</evidence>
<dbReference type="WBParaSite" id="MBELARI_LOCUS12900">
    <property type="protein sequence ID" value="MBELARI_LOCUS12900"/>
    <property type="gene ID" value="MBELARI_LOCUS12900"/>
</dbReference>
<accession>A0AAF3EFY1</accession>
<keyword evidence="2" id="KW-0732">Signal</keyword>
<keyword evidence="1" id="KW-0646">Protease inhibitor</keyword>
<feature type="chain" id="PRO_5041989503" evidence="2">
    <location>
        <begin position="22"/>
        <end position="136"/>
    </location>
</feature>
<dbReference type="CDD" id="cd19941">
    <property type="entry name" value="TIL"/>
    <property type="match status" value="1"/>
</dbReference>
<dbReference type="Gene3D" id="2.10.25.10">
    <property type="entry name" value="Laminin"/>
    <property type="match status" value="1"/>
</dbReference>
<dbReference type="GO" id="GO:0004867">
    <property type="term" value="F:serine-type endopeptidase inhibitor activity"/>
    <property type="evidence" value="ECO:0007669"/>
    <property type="project" value="UniProtKB-KW"/>
</dbReference>
<keyword evidence="1" id="KW-0722">Serine protease inhibitor</keyword>
<keyword evidence="3" id="KW-1185">Reference proteome</keyword>
<feature type="signal peptide" evidence="2">
    <location>
        <begin position="1"/>
        <end position="21"/>
    </location>
</feature>